<dbReference type="EMBL" id="UZAE01003238">
    <property type="protein sequence ID" value="VDO00376.1"/>
    <property type="molecule type" value="Genomic_DNA"/>
</dbReference>
<organism evidence="4">
    <name type="scientific">Rodentolepis nana</name>
    <name type="common">Dwarf tapeworm</name>
    <name type="synonym">Hymenolepis nana</name>
    <dbReference type="NCBI Taxonomy" id="102285"/>
    <lineage>
        <taxon>Eukaryota</taxon>
        <taxon>Metazoa</taxon>
        <taxon>Spiralia</taxon>
        <taxon>Lophotrochozoa</taxon>
        <taxon>Platyhelminthes</taxon>
        <taxon>Cestoda</taxon>
        <taxon>Eucestoda</taxon>
        <taxon>Cyclophyllidea</taxon>
        <taxon>Hymenolepididae</taxon>
        <taxon>Rodentolepis</taxon>
    </lineage>
</organism>
<dbReference type="Proteomes" id="UP000278807">
    <property type="component" value="Unassembled WGS sequence"/>
</dbReference>
<dbReference type="OrthoDB" id="10460540at2759"/>
<accession>A0A0R3TBS9</accession>
<protein>
    <submittedName>
        <fullName evidence="4">Noggin</fullName>
    </submittedName>
</protein>
<evidence type="ECO:0000256" key="1">
    <source>
        <dbReference type="SAM" id="SignalP"/>
    </source>
</evidence>
<evidence type="ECO:0000313" key="2">
    <source>
        <dbReference type="EMBL" id="VDO00376.1"/>
    </source>
</evidence>
<name>A0A0R3TBS9_RODNA</name>
<evidence type="ECO:0000313" key="3">
    <source>
        <dbReference type="Proteomes" id="UP000278807"/>
    </source>
</evidence>
<gene>
    <name evidence="2" type="ORF">HNAJ_LOCUS4516</name>
</gene>
<sequence length="108" mass="12300">MKDFFASSVSQICLPILLCCALLCVLEEVNAAPRGVLSPARPEDMLGELSYQEYLRMLADNDDDDHDDGYLENGMEKRMPFLSRLGKRFYNFHSRLVLGPVHVLLCDF</sequence>
<reference evidence="2 3" key="2">
    <citation type="submission" date="2018-11" db="EMBL/GenBank/DDBJ databases">
        <authorList>
            <consortium name="Pathogen Informatics"/>
        </authorList>
    </citation>
    <scope>NUCLEOTIDE SEQUENCE [LARGE SCALE GENOMIC DNA]</scope>
</reference>
<keyword evidence="1" id="KW-0732">Signal</keyword>
<dbReference type="AlphaFoldDB" id="A0A0R3TBS9"/>
<feature type="chain" id="PRO_5043131780" evidence="1">
    <location>
        <begin position="32"/>
        <end position="108"/>
    </location>
</feature>
<feature type="signal peptide" evidence="1">
    <location>
        <begin position="1"/>
        <end position="31"/>
    </location>
</feature>
<evidence type="ECO:0000313" key="4">
    <source>
        <dbReference type="WBParaSite" id="HNAJ_0000451801-mRNA-1"/>
    </source>
</evidence>
<dbReference type="WBParaSite" id="HNAJ_0000451801-mRNA-1">
    <property type="protein sequence ID" value="HNAJ_0000451801-mRNA-1"/>
    <property type="gene ID" value="HNAJ_0000451801"/>
</dbReference>
<keyword evidence="3" id="KW-1185">Reference proteome</keyword>
<proteinExistence type="predicted"/>
<reference evidence="4" key="1">
    <citation type="submission" date="2017-02" db="UniProtKB">
        <authorList>
            <consortium name="WormBaseParasite"/>
        </authorList>
    </citation>
    <scope>IDENTIFICATION</scope>
</reference>